<evidence type="ECO:0000313" key="1">
    <source>
        <dbReference type="EMBL" id="KAH0869372.1"/>
    </source>
</evidence>
<accession>A0ABQ7YMC7</accession>
<organism evidence="1 2">
    <name type="scientific">Brassica napus</name>
    <name type="common">Rape</name>
    <dbReference type="NCBI Taxonomy" id="3708"/>
    <lineage>
        <taxon>Eukaryota</taxon>
        <taxon>Viridiplantae</taxon>
        <taxon>Streptophyta</taxon>
        <taxon>Embryophyta</taxon>
        <taxon>Tracheophyta</taxon>
        <taxon>Spermatophyta</taxon>
        <taxon>Magnoliopsida</taxon>
        <taxon>eudicotyledons</taxon>
        <taxon>Gunneridae</taxon>
        <taxon>Pentapetalae</taxon>
        <taxon>rosids</taxon>
        <taxon>malvids</taxon>
        <taxon>Brassicales</taxon>
        <taxon>Brassicaceae</taxon>
        <taxon>Brassiceae</taxon>
        <taxon>Brassica</taxon>
    </lineage>
</organism>
<name>A0ABQ7YMC7_BRANA</name>
<evidence type="ECO:0000313" key="2">
    <source>
        <dbReference type="Proteomes" id="UP000824890"/>
    </source>
</evidence>
<sequence>MEITTIYSVELEEDTFGEISGHQGAATRLRDGSTGLTLFTWKGDESIIKDIRGHMKENNIFGLRVMIFCGQTKFSIKSTFMREREKMLMVKKLRCRHTKQLKNIDQGDEAVEPDKVSYGLMKKKENDDVDVKFGKGWLLLYSPVLLPFVASAVAIEQNDGD</sequence>
<gene>
    <name evidence="1" type="ORF">HID58_076394</name>
</gene>
<comment type="caution">
    <text evidence="1">The sequence shown here is derived from an EMBL/GenBank/DDBJ whole genome shotgun (WGS) entry which is preliminary data.</text>
</comment>
<keyword evidence="2" id="KW-1185">Reference proteome</keyword>
<protein>
    <submittedName>
        <fullName evidence="1">Uncharacterized protein</fullName>
    </submittedName>
</protein>
<reference evidence="1 2" key="1">
    <citation type="submission" date="2021-05" db="EMBL/GenBank/DDBJ databases">
        <title>Genome Assembly of Synthetic Allotetraploid Brassica napus Reveals Homoeologous Exchanges between Subgenomes.</title>
        <authorList>
            <person name="Davis J.T."/>
        </authorList>
    </citation>
    <scope>NUCLEOTIDE SEQUENCE [LARGE SCALE GENOMIC DNA]</scope>
    <source>
        <strain evidence="2">cv. Da-Ae</strain>
        <tissue evidence="1">Seedling</tissue>
    </source>
</reference>
<dbReference type="EMBL" id="JAGKQM010000017">
    <property type="protein sequence ID" value="KAH0869372.1"/>
    <property type="molecule type" value="Genomic_DNA"/>
</dbReference>
<dbReference type="Proteomes" id="UP000824890">
    <property type="component" value="Unassembled WGS sequence"/>
</dbReference>
<proteinExistence type="predicted"/>